<evidence type="ECO:0000313" key="5">
    <source>
        <dbReference type="WBParaSite" id="Bm10259a.1"/>
    </source>
</evidence>
<evidence type="ECO:0000256" key="1">
    <source>
        <dbReference type="SAM" id="MobiDB-lite"/>
    </source>
</evidence>
<dbReference type="OrthoDB" id="6482909at2759"/>
<dbReference type="Proteomes" id="UP000006672">
    <property type="component" value="Unassembled WGS sequence"/>
</dbReference>
<protein>
    <submittedName>
        <fullName evidence="2 5">Bm10259, isoform a</fullName>
    </submittedName>
</protein>
<reference evidence="3" key="3">
    <citation type="submission" date="2019-04" db="EMBL/GenBank/DDBJ databases">
        <authorList>
            <person name="Howe K."/>
            <person name="Paulini M."/>
            <person name="Williams G."/>
        </authorList>
    </citation>
    <scope>NUCLEOTIDE SEQUENCE [LARGE SCALE GENOMIC DNA]</scope>
    <source>
        <strain evidence="3">FR3</strain>
    </source>
</reference>
<evidence type="ECO:0000313" key="2">
    <source>
        <dbReference type="EMBL" id="CTP81421.1"/>
    </source>
</evidence>
<proteinExistence type="predicted"/>
<dbReference type="RefSeq" id="XP_042933875.1">
    <property type="nucleotide sequence ID" value="XM_043077941.1"/>
</dbReference>
<name>A0A0I9N5Z9_BRUMA</name>
<gene>
    <name evidence="2 5 6" type="ORF">Bm10259</name>
    <name evidence="3" type="ORF">BM_BM10259</name>
    <name evidence="2" type="ORF">BM_Bm10259</name>
</gene>
<accession>A0A0I9N5Z9</accession>
<evidence type="ECO:0000313" key="6">
    <source>
        <dbReference type="WormBase" id="Bm10259a"/>
    </source>
</evidence>
<evidence type="ECO:0000313" key="4">
    <source>
        <dbReference type="Proteomes" id="UP000006672"/>
    </source>
</evidence>
<reference evidence="2" key="2">
    <citation type="submission" date="2012-12" db="EMBL/GenBank/DDBJ databases">
        <authorList>
            <person name="Gao Y.W."/>
            <person name="Fan S.T."/>
            <person name="Sun H.T."/>
            <person name="Wang Z."/>
            <person name="Gao X.L."/>
            <person name="Li Y.G."/>
            <person name="Wang T.C."/>
            <person name="Zhang K."/>
            <person name="Xu W.W."/>
            <person name="Yu Z.J."/>
            <person name="Xia X.Z."/>
        </authorList>
    </citation>
    <scope>NUCLEOTIDE SEQUENCE</scope>
    <source>
        <strain evidence="2">FR3</strain>
    </source>
</reference>
<dbReference type="AlphaFoldDB" id="A0A0I9N5Z9"/>
<organism evidence="2">
    <name type="scientific">Brugia malayi</name>
    <name type="common">Filarial nematode worm</name>
    <dbReference type="NCBI Taxonomy" id="6279"/>
    <lineage>
        <taxon>Eukaryota</taxon>
        <taxon>Metazoa</taxon>
        <taxon>Ecdysozoa</taxon>
        <taxon>Nematoda</taxon>
        <taxon>Chromadorea</taxon>
        <taxon>Rhabditida</taxon>
        <taxon>Spirurina</taxon>
        <taxon>Spiruromorpha</taxon>
        <taxon>Filarioidea</taxon>
        <taxon>Onchocercidae</taxon>
        <taxon>Brugia</taxon>
    </lineage>
</organism>
<reference evidence="5" key="4">
    <citation type="submission" date="2019-12" db="UniProtKB">
        <authorList>
            <consortium name="WormBaseParasite"/>
        </authorList>
    </citation>
    <scope>IDENTIFICATION</scope>
</reference>
<keyword evidence="4" id="KW-1185">Reference proteome</keyword>
<dbReference type="GeneID" id="6101980"/>
<dbReference type="WBParaSite" id="Bm10259a.1">
    <property type="protein sequence ID" value="Bm10259a.1"/>
    <property type="gene ID" value="WBGene00230520"/>
</dbReference>
<dbReference type="EMBL" id="LN856981">
    <property type="protein sequence ID" value="CTP81421.1"/>
    <property type="molecule type" value="Genomic_DNA"/>
</dbReference>
<feature type="region of interest" description="Disordered" evidence="1">
    <location>
        <begin position="447"/>
        <end position="468"/>
    </location>
</feature>
<dbReference type="CTD" id="6101980"/>
<accession>A0A4E9F9N0</accession>
<sequence length="795" mass="89860">MTYCYSHSVGPLYGGWKGGSLFSTDSRKIVTRIMKSNSHDKLFHLKEYNCNNIRRCLRELRVKRDPSTTEMDSLDSSIGAVHSNCIRKIQVTAKECGEHLKVANILSVNKLKQNLKSTLEALTAQNDCLICSINTNINDAECLVPSMTQEIICKQFTAFMHILSNTNTQKLTLNTSSYINSKEKIDTINFAMHWLKNSTAHLLPFLDTMIGPLYVTTLSPNQLIALIRHLRHLCQEVPYLADVSTTESECKDTEIRSSELNALKYITEINKLSSLEDLIKIYQPTNVHTHTFTPADDISGQRQIHAFPTKHRISQGQQFFQYSVDIAEEMDGMTERCVLCPESLLQVDKSSEQFHGLLFPKRTRLAAAGTFDQKSNHTMRPHSNNFRDFSSTRNQCLLRQSDTMTAASAEERTVGRNAFSSDSLAAIQETQNLFSDKFTGRSREMTRPCAFEPGTTNKFSQTPTPLSNHPRIAEHSQTSIGAGINSLSPSTETINRNLHSVESITDIANIPKQFYCKKYFTPNLNHYRGGGRAIYNLTERIRQAKEKFYCSGGLQTMNHYASQKQNFTDIGDITNPFSMNYYEKNPSGASRSGPYRTESLADMKAIPDPFSPKGLSTGQQYFGNVDITKKTANTQEYITQPYARYTPSEIEDINAYPEFVREDQAIGKKALTREECEELRGISPITDKEQRKSPIINRYELSDDELNDLKNLPDIVDSQYAIGRGIRSEEEIQEIQALPDIHSYSPVSDWKLLTKSNRSTSGLANSGLQSAYVAPDMRSHHFDSPVSSEYIMHRQ</sequence>
<feature type="compositionally biased region" description="Polar residues" evidence="1">
    <location>
        <begin position="454"/>
        <end position="467"/>
    </location>
</feature>
<dbReference type="EMBL" id="CAAKNF010000193">
    <property type="protein sequence ID" value="VIO92825.1"/>
    <property type="molecule type" value="Genomic_DNA"/>
</dbReference>
<dbReference type="WormBase" id="Bm10259a">
    <property type="protein sequence ID" value="BM39088"/>
    <property type="gene ID" value="WBGene00230520"/>
</dbReference>
<reference evidence="2 4" key="1">
    <citation type="journal article" date="2007" name="Science">
        <title>Draft genome of the filarial nematode parasite Brugia malayi.</title>
        <authorList>
            <person name="Ghedin E."/>
            <person name="Wang S."/>
            <person name="Spiro D."/>
            <person name="Caler E."/>
            <person name="Zhao Q."/>
            <person name="Crabtree J."/>
            <person name="Allen J.E."/>
            <person name="Delcher A.L."/>
            <person name="Guiliano D.B."/>
            <person name="Miranda-Saavedra D."/>
            <person name="Angiuoli S.V."/>
            <person name="Creasy T."/>
            <person name="Amedeo P."/>
            <person name="Haas B."/>
            <person name="El-Sayed N.M."/>
            <person name="Wortman J.R."/>
            <person name="Feldblyum T."/>
            <person name="Tallon L."/>
            <person name="Schatz M."/>
            <person name="Shumway M."/>
            <person name="Koo H."/>
            <person name="Salzberg S.L."/>
            <person name="Schobel S."/>
            <person name="Pertea M."/>
            <person name="Pop M."/>
            <person name="White O."/>
            <person name="Barton G.J."/>
            <person name="Carlow C.K."/>
            <person name="Crawford M.J."/>
            <person name="Daub J."/>
            <person name="Dimmic M.W."/>
            <person name="Estes C.F."/>
            <person name="Foster J.M."/>
            <person name="Ganatra M."/>
            <person name="Gregory W.F."/>
            <person name="Johnson N.M."/>
            <person name="Jin J."/>
            <person name="Komuniecki R."/>
            <person name="Korf I."/>
            <person name="Kumar S."/>
            <person name="Laney S."/>
            <person name="Li B.W."/>
            <person name="Li W."/>
            <person name="Lindblom T.H."/>
            <person name="Lustigman S."/>
            <person name="Ma D."/>
            <person name="Maina C.V."/>
            <person name="Martin D.M."/>
            <person name="McCarter J.P."/>
            <person name="McReynolds L."/>
            <person name="Mitreva M."/>
            <person name="Nutman T.B."/>
            <person name="Parkinson J."/>
            <person name="Peregrin-Alvarez J.M."/>
            <person name="Poole C."/>
            <person name="Ren Q."/>
            <person name="Saunders L."/>
            <person name="Sluder A.E."/>
            <person name="Smith K."/>
            <person name="Stanke M."/>
            <person name="Unnasch T.R."/>
            <person name="Ware J."/>
            <person name="Wei A.D."/>
            <person name="Weil G."/>
            <person name="Williams D.J."/>
            <person name="Zhang Y."/>
            <person name="Williams S.A."/>
            <person name="Fraser-Liggett C."/>
            <person name="Slatko B."/>
            <person name="Blaxter M.L."/>
            <person name="Scott A.L."/>
        </authorList>
    </citation>
    <scope>NUCLEOTIDE SEQUENCE</scope>
    <source>
        <strain evidence="2 4">FR3</strain>
    </source>
</reference>
<evidence type="ECO:0000313" key="3">
    <source>
        <dbReference type="EMBL" id="VIO92825.1"/>
    </source>
</evidence>